<dbReference type="GeneID" id="63799652"/>
<evidence type="ECO:0000313" key="2">
    <source>
        <dbReference type="EMBL" id="ORX74129.1"/>
    </source>
</evidence>
<proteinExistence type="predicted"/>
<organism evidence="2 3">
    <name type="scientific">Linderina pennispora</name>
    <dbReference type="NCBI Taxonomy" id="61395"/>
    <lineage>
        <taxon>Eukaryota</taxon>
        <taxon>Fungi</taxon>
        <taxon>Fungi incertae sedis</taxon>
        <taxon>Zoopagomycota</taxon>
        <taxon>Kickxellomycotina</taxon>
        <taxon>Kickxellomycetes</taxon>
        <taxon>Kickxellales</taxon>
        <taxon>Kickxellaceae</taxon>
        <taxon>Linderina</taxon>
    </lineage>
</organism>
<feature type="compositionally biased region" description="Polar residues" evidence="1">
    <location>
        <begin position="37"/>
        <end position="47"/>
    </location>
</feature>
<feature type="compositionally biased region" description="Low complexity" evidence="1">
    <location>
        <begin position="13"/>
        <end position="27"/>
    </location>
</feature>
<accession>A0A1Y1WKP2</accession>
<comment type="caution">
    <text evidence="2">The sequence shown here is derived from an EMBL/GenBank/DDBJ whole genome shotgun (WGS) entry which is preliminary data.</text>
</comment>
<reference evidence="2 3" key="1">
    <citation type="submission" date="2016-07" db="EMBL/GenBank/DDBJ databases">
        <title>Pervasive Adenine N6-methylation of Active Genes in Fungi.</title>
        <authorList>
            <consortium name="DOE Joint Genome Institute"/>
            <person name="Mondo S.J."/>
            <person name="Dannebaum R.O."/>
            <person name="Kuo R.C."/>
            <person name="Labutti K."/>
            <person name="Haridas S."/>
            <person name="Kuo A."/>
            <person name="Salamov A."/>
            <person name="Ahrendt S.R."/>
            <person name="Lipzen A."/>
            <person name="Sullivan W."/>
            <person name="Andreopoulos W.B."/>
            <person name="Clum A."/>
            <person name="Lindquist E."/>
            <person name="Daum C."/>
            <person name="Ramamoorthy G.K."/>
            <person name="Gryganskyi A."/>
            <person name="Culley D."/>
            <person name="Magnuson J.K."/>
            <person name="James T.Y."/>
            <person name="O'Malley M.A."/>
            <person name="Stajich J.E."/>
            <person name="Spatafora J.W."/>
            <person name="Visel A."/>
            <person name="Grigoriev I.V."/>
        </authorList>
    </citation>
    <scope>NUCLEOTIDE SEQUENCE [LARGE SCALE GENOMIC DNA]</scope>
    <source>
        <strain evidence="2 3">ATCC 12442</strain>
    </source>
</reference>
<gene>
    <name evidence="2" type="ORF">DL89DRAFT_10205</name>
</gene>
<evidence type="ECO:0000313" key="3">
    <source>
        <dbReference type="Proteomes" id="UP000193922"/>
    </source>
</evidence>
<dbReference type="Proteomes" id="UP000193922">
    <property type="component" value="Unassembled WGS sequence"/>
</dbReference>
<dbReference type="EMBL" id="MCFD01000001">
    <property type="protein sequence ID" value="ORX74129.1"/>
    <property type="molecule type" value="Genomic_DNA"/>
</dbReference>
<keyword evidence="3" id="KW-1185">Reference proteome</keyword>
<feature type="compositionally biased region" description="Basic residues" evidence="1">
    <location>
        <begin position="56"/>
        <end position="70"/>
    </location>
</feature>
<dbReference type="RefSeq" id="XP_040747340.1">
    <property type="nucleotide sequence ID" value="XM_040883004.1"/>
</dbReference>
<evidence type="ECO:0000256" key="1">
    <source>
        <dbReference type="SAM" id="MobiDB-lite"/>
    </source>
</evidence>
<sequence length="235" mass="25862">MTSPNALDDCSHTTPVTARTRAAAAVRGSSAKRVYFSPQTQEFTTGMTPQSSPTRARSRPTPRSILKRNARSLDTIPPQLSSDNMQQSSVQSAWPLLSPSRQDEAARVLFGNGNKESEEDMPFEQLFPRDVDRLSATTVKEDSQAVAVACGLYNELAGLAAKHTPQLSQLKTKTVELLDCLHRDLSADHLPKQLIVPILKCLGMPALHRALYAYYCLRNALLTRSLPCVSRQSDI</sequence>
<dbReference type="AlphaFoldDB" id="A0A1Y1WKP2"/>
<name>A0A1Y1WKP2_9FUNG</name>
<protein>
    <submittedName>
        <fullName evidence="2">Uncharacterized protein</fullName>
    </submittedName>
</protein>
<feature type="region of interest" description="Disordered" evidence="1">
    <location>
        <begin position="1"/>
        <end position="85"/>
    </location>
</feature>